<dbReference type="PANTHER" id="PTHR37381:SF1">
    <property type="entry name" value="PENTATRICOPEPTIDE REPEAT (PPR) SUPERFAMILY PROTEIN"/>
    <property type="match status" value="1"/>
</dbReference>
<dbReference type="PROSITE" id="PS51375">
    <property type="entry name" value="PPR"/>
    <property type="match status" value="1"/>
</dbReference>
<evidence type="ECO:0000256" key="1">
    <source>
        <dbReference type="PROSITE-ProRule" id="PRU00708"/>
    </source>
</evidence>
<reference evidence="2" key="1">
    <citation type="journal article" date="2023" name="Plant J.">
        <title>Genome sequences and population genomics provide insights into the demographic history, inbreeding, and mutation load of two 'living fossil' tree species of Dipteronia.</title>
        <authorList>
            <person name="Feng Y."/>
            <person name="Comes H.P."/>
            <person name="Chen J."/>
            <person name="Zhu S."/>
            <person name="Lu R."/>
            <person name="Zhang X."/>
            <person name="Li P."/>
            <person name="Qiu J."/>
            <person name="Olsen K.M."/>
            <person name="Qiu Y."/>
        </authorList>
    </citation>
    <scope>NUCLEOTIDE SEQUENCE</scope>
    <source>
        <strain evidence="2">NBL</strain>
    </source>
</reference>
<comment type="caution">
    <text evidence="2">The sequence shown here is derived from an EMBL/GenBank/DDBJ whole genome shotgun (WGS) entry which is preliminary data.</text>
</comment>
<dbReference type="InterPro" id="IPR002885">
    <property type="entry name" value="PPR_rpt"/>
</dbReference>
<dbReference type="EMBL" id="JANJYJ010000002">
    <property type="protein sequence ID" value="KAK3228071.1"/>
    <property type="molecule type" value="Genomic_DNA"/>
</dbReference>
<proteinExistence type="predicted"/>
<feature type="repeat" description="PPR" evidence="1">
    <location>
        <begin position="20"/>
        <end position="54"/>
    </location>
</feature>
<evidence type="ECO:0000313" key="2">
    <source>
        <dbReference type="EMBL" id="KAK3228071.1"/>
    </source>
</evidence>
<dbReference type="PANTHER" id="PTHR37381">
    <property type="entry name" value="PENTATRICOPEPTIDE REPEAT (PPR) SUPERFAMILY PROTEIN"/>
    <property type="match status" value="1"/>
</dbReference>
<dbReference type="AlphaFoldDB" id="A0AAE0B136"/>
<evidence type="ECO:0000313" key="3">
    <source>
        <dbReference type="Proteomes" id="UP001281410"/>
    </source>
</evidence>
<name>A0AAE0B136_9ROSI</name>
<organism evidence="2 3">
    <name type="scientific">Dipteronia sinensis</name>
    <dbReference type="NCBI Taxonomy" id="43782"/>
    <lineage>
        <taxon>Eukaryota</taxon>
        <taxon>Viridiplantae</taxon>
        <taxon>Streptophyta</taxon>
        <taxon>Embryophyta</taxon>
        <taxon>Tracheophyta</taxon>
        <taxon>Spermatophyta</taxon>
        <taxon>Magnoliopsida</taxon>
        <taxon>eudicotyledons</taxon>
        <taxon>Gunneridae</taxon>
        <taxon>Pentapetalae</taxon>
        <taxon>rosids</taxon>
        <taxon>malvids</taxon>
        <taxon>Sapindales</taxon>
        <taxon>Sapindaceae</taxon>
        <taxon>Hippocastanoideae</taxon>
        <taxon>Acereae</taxon>
        <taxon>Dipteronia</taxon>
    </lineage>
</organism>
<protein>
    <submittedName>
        <fullName evidence="2">Uncharacterized protein</fullName>
    </submittedName>
</protein>
<dbReference type="Proteomes" id="UP001281410">
    <property type="component" value="Unassembled WGS sequence"/>
</dbReference>
<accession>A0AAE0B136</accession>
<sequence>MAGVSENSSFVDRWRWSRPDVSIYTSLVQGLAASLKVSDALRLIDDICRVGVSPGEEVPFGKVVKCPTCSIAVAVAQPQHGIQLPQRSVEVIAIKQQLLSQYDVLQSRIKELKEVAEKEISSMIEIEVEMDYDVLAAEEVSSTLHLSNLIEQLSLELQKHIYVH</sequence>
<gene>
    <name evidence="2" type="ORF">Dsin_007933</name>
</gene>
<keyword evidence="3" id="KW-1185">Reference proteome</keyword>